<feature type="domain" description="Reverse transcriptase Ty1/copia-type" evidence="4">
    <location>
        <begin position="3"/>
        <end position="120"/>
    </location>
</feature>
<proteinExistence type="predicted"/>
<feature type="non-terminal residue" evidence="5">
    <location>
        <position position="449"/>
    </location>
</feature>
<dbReference type="InterPro" id="IPR039537">
    <property type="entry name" value="Retrotran_Ty1/copia-like"/>
</dbReference>
<evidence type="ECO:0000256" key="3">
    <source>
        <dbReference type="SAM" id="MobiDB-lite"/>
    </source>
</evidence>
<name>A0A699JQS3_TANCI</name>
<reference evidence="5" key="1">
    <citation type="journal article" date="2019" name="Sci. Rep.">
        <title>Draft genome of Tanacetum cinerariifolium, the natural source of mosquito coil.</title>
        <authorList>
            <person name="Yamashiro T."/>
            <person name="Shiraishi A."/>
            <person name="Satake H."/>
            <person name="Nakayama K."/>
        </authorList>
    </citation>
    <scope>NUCLEOTIDE SEQUENCE</scope>
</reference>
<dbReference type="GO" id="GO:0016787">
    <property type="term" value="F:hydrolase activity"/>
    <property type="evidence" value="ECO:0007669"/>
    <property type="project" value="UniProtKB-KW"/>
</dbReference>
<gene>
    <name evidence="5" type="ORF">Tci_620147</name>
</gene>
<dbReference type="InterPro" id="IPR012337">
    <property type="entry name" value="RNaseH-like_sf"/>
</dbReference>
<dbReference type="SUPFAM" id="SSF56672">
    <property type="entry name" value="DNA/RNA polymerases"/>
    <property type="match status" value="1"/>
</dbReference>
<evidence type="ECO:0000259" key="4">
    <source>
        <dbReference type="Pfam" id="PF07727"/>
    </source>
</evidence>
<keyword evidence="1" id="KW-0479">Metal-binding</keyword>
<evidence type="ECO:0000313" key="5">
    <source>
        <dbReference type="EMBL" id="GFA48175.1"/>
    </source>
</evidence>
<organism evidence="5">
    <name type="scientific">Tanacetum cinerariifolium</name>
    <name type="common">Dalmatian daisy</name>
    <name type="synonym">Chrysanthemum cinerariifolium</name>
    <dbReference type="NCBI Taxonomy" id="118510"/>
    <lineage>
        <taxon>Eukaryota</taxon>
        <taxon>Viridiplantae</taxon>
        <taxon>Streptophyta</taxon>
        <taxon>Embryophyta</taxon>
        <taxon>Tracheophyta</taxon>
        <taxon>Spermatophyta</taxon>
        <taxon>Magnoliopsida</taxon>
        <taxon>eudicotyledons</taxon>
        <taxon>Gunneridae</taxon>
        <taxon>Pentapetalae</taxon>
        <taxon>asterids</taxon>
        <taxon>campanulids</taxon>
        <taxon>Asterales</taxon>
        <taxon>Asteraceae</taxon>
        <taxon>Asteroideae</taxon>
        <taxon>Anthemideae</taxon>
        <taxon>Anthemidinae</taxon>
        <taxon>Tanacetum</taxon>
    </lineage>
</organism>
<dbReference type="PANTHER" id="PTHR42648">
    <property type="entry name" value="TRANSPOSASE, PUTATIVE-RELATED"/>
    <property type="match status" value="1"/>
</dbReference>
<evidence type="ECO:0000256" key="1">
    <source>
        <dbReference type="ARBA" id="ARBA00022723"/>
    </source>
</evidence>
<evidence type="ECO:0000256" key="2">
    <source>
        <dbReference type="ARBA" id="ARBA00022801"/>
    </source>
</evidence>
<dbReference type="InterPro" id="IPR013103">
    <property type="entry name" value="RVT_2"/>
</dbReference>
<dbReference type="AlphaFoldDB" id="A0A699JQS3"/>
<dbReference type="SUPFAM" id="SSF53098">
    <property type="entry name" value="Ribonuclease H-like"/>
    <property type="match status" value="1"/>
</dbReference>
<feature type="region of interest" description="Disordered" evidence="3">
    <location>
        <begin position="355"/>
        <end position="383"/>
    </location>
</feature>
<sequence length="449" mass="50736">MGFIVYQIDVKSAFLYGTINEEVYVSQPPGFVDLKFPNKVYKVVKALYGLHQAPKAWYATLSSFMEKSRYRKGAINKTLFIKKDKKDIMLVQVFVDGIIFGSTKKSWCDEFEELMKNSAKTSSTLIETQKPLVKDEEAADVDVHIYSYSKDSHLHAVKRIFRYLKGQPKLGLRKEATHDIQNDSTSSTNLINTASTPLSTAGPSSAFNDGKLSYPDPSKYALPDNPSMPHLKDIYVSPSEWIFIHSSSNDEDSFLPSTFWVEAVNTACYVLNRVLVTKPQNKTPYELLTGRQPIISYLRPFGCHVTILSTIDQLGKFDGKSDSAFLVAYSLNSKAFRRFDLDYLTNSMNYEPGLVENQGNKSACSKEANKSEGTQANDDQGANSEEIDHNEEHFVLPIWSAYSTIVKSSGDKIEKNTVFKTCEKPVSQVEQVFLEELEKLKRQEKKLMM</sequence>
<dbReference type="Pfam" id="PF07727">
    <property type="entry name" value="RVT_2"/>
    <property type="match status" value="1"/>
</dbReference>
<protein>
    <submittedName>
        <fullName evidence="5">Copia protein</fullName>
    </submittedName>
</protein>
<dbReference type="EMBL" id="BKCJ010431679">
    <property type="protein sequence ID" value="GFA48175.1"/>
    <property type="molecule type" value="Genomic_DNA"/>
</dbReference>
<keyword evidence="2" id="KW-0378">Hydrolase</keyword>
<feature type="compositionally biased region" description="Polar residues" evidence="3">
    <location>
        <begin position="371"/>
        <end position="383"/>
    </location>
</feature>
<comment type="caution">
    <text evidence="5">The sequence shown here is derived from an EMBL/GenBank/DDBJ whole genome shotgun (WGS) entry which is preliminary data.</text>
</comment>
<accession>A0A699JQS3</accession>
<dbReference type="InterPro" id="IPR043502">
    <property type="entry name" value="DNA/RNA_pol_sf"/>
</dbReference>
<dbReference type="GO" id="GO:0046872">
    <property type="term" value="F:metal ion binding"/>
    <property type="evidence" value="ECO:0007669"/>
    <property type="project" value="UniProtKB-KW"/>
</dbReference>
<dbReference type="PANTHER" id="PTHR42648:SF21">
    <property type="entry name" value="CYSTEINE-RICH RLK (RECEPTOR-LIKE PROTEIN KINASE) 8"/>
    <property type="match status" value="1"/>
</dbReference>